<dbReference type="RefSeq" id="WP_377816221.1">
    <property type="nucleotide sequence ID" value="NZ_JBHSLU010000012.1"/>
</dbReference>
<proteinExistence type="predicted"/>
<gene>
    <name evidence="1" type="ORF">ACFPN9_07685</name>
</gene>
<evidence type="ECO:0000313" key="2">
    <source>
        <dbReference type="Proteomes" id="UP001596060"/>
    </source>
</evidence>
<protein>
    <submittedName>
        <fullName evidence="1">Uncharacterized protein</fullName>
    </submittedName>
</protein>
<accession>A0ABW0NYA2</accession>
<name>A0ABW0NYA2_9HYPH</name>
<reference evidence="2" key="1">
    <citation type="journal article" date="2019" name="Int. J. Syst. Evol. Microbiol.">
        <title>The Global Catalogue of Microorganisms (GCM) 10K type strain sequencing project: providing services to taxonomists for standard genome sequencing and annotation.</title>
        <authorList>
            <consortium name="The Broad Institute Genomics Platform"/>
            <consortium name="The Broad Institute Genome Sequencing Center for Infectious Disease"/>
            <person name="Wu L."/>
            <person name="Ma J."/>
        </authorList>
    </citation>
    <scope>NUCLEOTIDE SEQUENCE [LARGE SCALE GENOMIC DNA]</scope>
    <source>
        <strain evidence="2">CCUG 43117</strain>
    </source>
</reference>
<dbReference type="EMBL" id="JBHSLU010000012">
    <property type="protein sequence ID" value="MFC5505135.1"/>
    <property type="molecule type" value="Genomic_DNA"/>
</dbReference>
<organism evidence="1 2">
    <name type="scientific">Bosea massiliensis</name>
    <dbReference type="NCBI Taxonomy" id="151419"/>
    <lineage>
        <taxon>Bacteria</taxon>
        <taxon>Pseudomonadati</taxon>
        <taxon>Pseudomonadota</taxon>
        <taxon>Alphaproteobacteria</taxon>
        <taxon>Hyphomicrobiales</taxon>
        <taxon>Boseaceae</taxon>
        <taxon>Bosea</taxon>
    </lineage>
</organism>
<evidence type="ECO:0000313" key="1">
    <source>
        <dbReference type="EMBL" id="MFC5505135.1"/>
    </source>
</evidence>
<comment type="caution">
    <text evidence="1">The sequence shown here is derived from an EMBL/GenBank/DDBJ whole genome shotgun (WGS) entry which is preliminary data.</text>
</comment>
<sequence length="207" mass="22168">MTLPPLSFRAQVKRLALQGLSPREISQALSRSAAAVQRMLYKLRLAGELPPPDAIDPSSLPGRALALIEAAGDVGRSAAALQAELICAPPDLRRALRRLCELEAAREDADQRYRSVQVAPAPVTTVARPSAGLEDIVGHALLIAGKGQRDRAIAFLRRACDRLPPGKFQAYVDNWLVIADLLGAPETRGPDGRLRGYGAFFDVAGMG</sequence>
<dbReference type="Proteomes" id="UP001596060">
    <property type="component" value="Unassembled WGS sequence"/>
</dbReference>
<keyword evidence="2" id="KW-1185">Reference proteome</keyword>